<keyword evidence="5 12" id="KW-0545">Nucleotide biosynthesis</keyword>
<dbReference type="InterPro" id="IPR027417">
    <property type="entry name" value="P-loop_NTPase"/>
</dbReference>
<feature type="domain" description="Thymidylate kinase-like" evidence="13">
    <location>
        <begin position="12"/>
        <end position="203"/>
    </location>
</feature>
<comment type="similarity">
    <text evidence="1 12">Belongs to the thymidylate kinase family.</text>
</comment>
<evidence type="ECO:0000256" key="11">
    <source>
        <dbReference type="ARBA" id="ARBA00057735"/>
    </source>
</evidence>
<dbReference type="GO" id="GO:0005524">
    <property type="term" value="F:ATP binding"/>
    <property type="evidence" value="ECO:0007669"/>
    <property type="project" value="UniProtKB-UniRule"/>
</dbReference>
<dbReference type="SUPFAM" id="SSF52540">
    <property type="entry name" value="P-loop containing nucleoside triphosphate hydrolases"/>
    <property type="match status" value="1"/>
</dbReference>
<dbReference type="PROSITE" id="PS01331">
    <property type="entry name" value="THYMIDYLATE_KINASE"/>
    <property type="match status" value="1"/>
</dbReference>
<evidence type="ECO:0000256" key="7">
    <source>
        <dbReference type="ARBA" id="ARBA00022777"/>
    </source>
</evidence>
<evidence type="ECO:0000256" key="12">
    <source>
        <dbReference type="HAMAP-Rule" id="MF_00165"/>
    </source>
</evidence>
<dbReference type="AlphaFoldDB" id="A0A0F3MHC7"/>
<evidence type="ECO:0000256" key="6">
    <source>
        <dbReference type="ARBA" id="ARBA00022741"/>
    </source>
</evidence>
<keyword evidence="15" id="KW-1185">Reference proteome</keyword>
<evidence type="ECO:0000256" key="10">
    <source>
        <dbReference type="ARBA" id="ARBA00048743"/>
    </source>
</evidence>
<dbReference type="OrthoDB" id="9774907at2"/>
<sequence>MSNTLIGKFITFEGAEGSGKTTQSKILYEKLLNNGIKAVWTREIGGTDASEAIRDIVLFRDMSIITELLLVMAARYEHIEKFIKPHLSAGKWVICDRFIDSTLCYQAKNNDERQLILELHRKLLNDFFPDLTFIINVAPSITIQRIKMREMQKRTEKINKFDSKDQLFHQKIANAFIQISKLFPERIVQINGESTIEEISSEIIHIINNRMKVSLLR</sequence>
<accession>A0A0F3MHC7</accession>
<evidence type="ECO:0000256" key="2">
    <source>
        <dbReference type="ARBA" id="ARBA00012980"/>
    </source>
</evidence>
<dbReference type="Proteomes" id="UP000033616">
    <property type="component" value="Unassembled WGS sequence"/>
</dbReference>
<evidence type="ECO:0000259" key="13">
    <source>
        <dbReference type="Pfam" id="PF02223"/>
    </source>
</evidence>
<dbReference type="RefSeq" id="WP_045797540.1">
    <property type="nucleotide sequence ID" value="NZ_LANP01000027.1"/>
</dbReference>
<evidence type="ECO:0000313" key="14">
    <source>
        <dbReference type="EMBL" id="KJV55150.1"/>
    </source>
</evidence>
<dbReference type="Pfam" id="PF02223">
    <property type="entry name" value="Thymidylate_kin"/>
    <property type="match status" value="1"/>
</dbReference>
<dbReference type="HAMAP" id="MF_00165">
    <property type="entry name" value="Thymidylate_kinase"/>
    <property type="match status" value="1"/>
</dbReference>
<dbReference type="Gene3D" id="3.40.50.300">
    <property type="entry name" value="P-loop containing nucleotide triphosphate hydrolases"/>
    <property type="match status" value="1"/>
</dbReference>
<feature type="binding site" evidence="12">
    <location>
        <begin position="14"/>
        <end position="21"/>
    </location>
    <ligand>
        <name>ATP</name>
        <dbReference type="ChEBI" id="CHEBI:30616"/>
    </ligand>
</feature>
<dbReference type="InterPro" id="IPR039430">
    <property type="entry name" value="Thymidylate_kin-like_dom"/>
</dbReference>
<reference evidence="14 15" key="1">
    <citation type="submission" date="2015-02" db="EMBL/GenBank/DDBJ databases">
        <title>Genome Sequencing of Rickettsiales.</title>
        <authorList>
            <person name="Daugherty S.C."/>
            <person name="Su Q."/>
            <person name="Abolude K."/>
            <person name="Beier-Sexton M."/>
            <person name="Carlyon J.A."/>
            <person name="Carter R."/>
            <person name="Day N.P."/>
            <person name="Dumler S.J."/>
            <person name="Dyachenko V."/>
            <person name="Godinez A."/>
            <person name="Kurtti T.J."/>
            <person name="Lichay M."/>
            <person name="Mullins K.E."/>
            <person name="Ott S."/>
            <person name="Pappas-Brown V."/>
            <person name="Paris D.H."/>
            <person name="Patel P."/>
            <person name="Richards A.L."/>
            <person name="Sadzewicz L."/>
            <person name="Sears K."/>
            <person name="Seidman D."/>
            <person name="Sengamalay N."/>
            <person name="Stenos J."/>
            <person name="Tallon L.J."/>
            <person name="Vincent G."/>
            <person name="Fraser C.M."/>
            <person name="Munderloh U."/>
            <person name="Dunning-Hotopp J.C."/>
        </authorList>
    </citation>
    <scope>NUCLEOTIDE SEQUENCE [LARGE SCALE GENOMIC DNA]</scope>
    <source>
        <strain evidence="14 15">Fuller</strain>
    </source>
</reference>
<dbReference type="CDD" id="cd01672">
    <property type="entry name" value="TMPK"/>
    <property type="match status" value="1"/>
</dbReference>
<gene>
    <name evidence="12 14" type="primary">tmk</name>
    <name evidence="14" type="ORF">OCHUTO_0948</name>
</gene>
<evidence type="ECO:0000256" key="3">
    <source>
        <dbReference type="ARBA" id="ARBA00017144"/>
    </source>
</evidence>
<evidence type="ECO:0000256" key="4">
    <source>
        <dbReference type="ARBA" id="ARBA00022679"/>
    </source>
</evidence>
<dbReference type="GO" id="GO:0006227">
    <property type="term" value="P:dUDP biosynthetic process"/>
    <property type="evidence" value="ECO:0007669"/>
    <property type="project" value="TreeGrafter"/>
</dbReference>
<dbReference type="STRING" id="1359168.OCHUTO_0948"/>
<proteinExistence type="inferred from homology"/>
<dbReference type="EMBL" id="LANP01000027">
    <property type="protein sequence ID" value="KJV55150.1"/>
    <property type="molecule type" value="Genomic_DNA"/>
</dbReference>
<name>A0A0F3MHC7_9RICK</name>
<dbReference type="PATRIC" id="fig|1359168.3.peg.682"/>
<keyword evidence="7 12" id="KW-0418">Kinase</keyword>
<dbReference type="GO" id="GO:0006233">
    <property type="term" value="P:dTDP biosynthetic process"/>
    <property type="evidence" value="ECO:0007669"/>
    <property type="project" value="InterPro"/>
</dbReference>
<evidence type="ECO:0000313" key="15">
    <source>
        <dbReference type="Proteomes" id="UP000033616"/>
    </source>
</evidence>
<keyword evidence="6 12" id="KW-0547">Nucleotide-binding</keyword>
<dbReference type="InterPro" id="IPR018095">
    <property type="entry name" value="Thymidylate_kin_CS"/>
</dbReference>
<comment type="function">
    <text evidence="11 12">Phosphorylation of dTMP to form dTDP in both de novo and salvage pathways of dTTP synthesis.</text>
</comment>
<keyword evidence="4 12" id="KW-0808">Transferase</keyword>
<dbReference type="PANTHER" id="PTHR10344:SF4">
    <property type="entry name" value="UMP-CMP KINASE 2, MITOCHONDRIAL"/>
    <property type="match status" value="1"/>
</dbReference>
<protein>
    <recommendedName>
        <fullName evidence="3 12">Thymidylate kinase</fullName>
        <ecNumber evidence="2 12">2.7.4.9</ecNumber>
    </recommendedName>
    <alternativeName>
        <fullName evidence="9 12">dTMP kinase</fullName>
    </alternativeName>
</protein>
<dbReference type="GO" id="GO:0005829">
    <property type="term" value="C:cytosol"/>
    <property type="evidence" value="ECO:0007669"/>
    <property type="project" value="TreeGrafter"/>
</dbReference>
<keyword evidence="8 12" id="KW-0067">ATP-binding</keyword>
<dbReference type="InterPro" id="IPR018094">
    <property type="entry name" value="Thymidylate_kinase"/>
</dbReference>
<comment type="caution">
    <text evidence="14">The sequence shown here is derived from an EMBL/GenBank/DDBJ whole genome shotgun (WGS) entry which is preliminary data.</text>
</comment>
<evidence type="ECO:0000256" key="5">
    <source>
        <dbReference type="ARBA" id="ARBA00022727"/>
    </source>
</evidence>
<dbReference type="FunFam" id="3.40.50.300:FF:000225">
    <property type="entry name" value="Thymidylate kinase"/>
    <property type="match status" value="1"/>
</dbReference>
<dbReference type="NCBIfam" id="TIGR00041">
    <property type="entry name" value="DTMP_kinase"/>
    <property type="match status" value="1"/>
</dbReference>
<comment type="catalytic activity">
    <reaction evidence="10 12">
        <text>dTMP + ATP = dTDP + ADP</text>
        <dbReference type="Rhea" id="RHEA:13517"/>
        <dbReference type="ChEBI" id="CHEBI:30616"/>
        <dbReference type="ChEBI" id="CHEBI:58369"/>
        <dbReference type="ChEBI" id="CHEBI:63528"/>
        <dbReference type="ChEBI" id="CHEBI:456216"/>
        <dbReference type="EC" id="2.7.4.9"/>
    </reaction>
</comment>
<dbReference type="PANTHER" id="PTHR10344">
    <property type="entry name" value="THYMIDYLATE KINASE"/>
    <property type="match status" value="1"/>
</dbReference>
<evidence type="ECO:0000256" key="8">
    <source>
        <dbReference type="ARBA" id="ARBA00022840"/>
    </source>
</evidence>
<organism evidence="14 15">
    <name type="scientific">Orientia chuto str. Dubai</name>
    <dbReference type="NCBI Taxonomy" id="1359168"/>
    <lineage>
        <taxon>Bacteria</taxon>
        <taxon>Pseudomonadati</taxon>
        <taxon>Pseudomonadota</taxon>
        <taxon>Alphaproteobacteria</taxon>
        <taxon>Rickettsiales</taxon>
        <taxon>Rickettsiaceae</taxon>
        <taxon>Rickettsieae</taxon>
        <taxon>Orientia</taxon>
    </lineage>
</organism>
<dbReference type="GO" id="GO:0004798">
    <property type="term" value="F:dTMP kinase activity"/>
    <property type="evidence" value="ECO:0007669"/>
    <property type="project" value="UniProtKB-UniRule"/>
</dbReference>
<dbReference type="EC" id="2.7.4.9" evidence="2 12"/>
<dbReference type="GO" id="GO:0006235">
    <property type="term" value="P:dTTP biosynthetic process"/>
    <property type="evidence" value="ECO:0007669"/>
    <property type="project" value="UniProtKB-UniRule"/>
</dbReference>
<evidence type="ECO:0000256" key="9">
    <source>
        <dbReference type="ARBA" id="ARBA00029962"/>
    </source>
</evidence>
<evidence type="ECO:0000256" key="1">
    <source>
        <dbReference type="ARBA" id="ARBA00009776"/>
    </source>
</evidence>